<accession>A0A1D3TRC3</accession>
<dbReference type="AlphaFoldDB" id="A0A1D3TRC3"/>
<dbReference type="PANTHER" id="PTHR12526:SF630">
    <property type="entry name" value="GLYCOSYLTRANSFERASE"/>
    <property type="match status" value="1"/>
</dbReference>
<dbReference type="OrthoDB" id="9762705at2"/>
<evidence type="ECO:0000313" key="4">
    <source>
        <dbReference type="Proteomes" id="UP000199315"/>
    </source>
</evidence>
<dbReference type="PANTHER" id="PTHR12526">
    <property type="entry name" value="GLYCOSYLTRANSFERASE"/>
    <property type="match status" value="1"/>
</dbReference>
<dbReference type="InterPro" id="IPR028098">
    <property type="entry name" value="Glyco_trans_4-like_N"/>
</dbReference>
<reference evidence="3 4" key="1">
    <citation type="submission" date="2016-09" db="EMBL/GenBank/DDBJ databases">
        <authorList>
            <person name="Capua I."/>
            <person name="De Benedictis P."/>
            <person name="Joannis T."/>
            <person name="Lombin L.H."/>
            <person name="Cattoli G."/>
        </authorList>
    </citation>
    <scope>NUCLEOTIDE SEQUENCE [LARGE SCALE GENOMIC DNA]</scope>
    <source>
        <strain evidence="3 4">GluBS11</strain>
    </source>
</reference>
<dbReference type="InterPro" id="IPR001296">
    <property type="entry name" value="Glyco_trans_1"/>
</dbReference>
<keyword evidence="3" id="KW-0808">Transferase</keyword>
<gene>
    <name evidence="3" type="ORF">SAMN05421730_100431</name>
</gene>
<feature type="domain" description="Glycosyl transferase family 1" evidence="1">
    <location>
        <begin position="184"/>
        <end position="332"/>
    </location>
</feature>
<dbReference type="Proteomes" id="UP000199315">
    <property type="component" value="Unassembled WGS sequence"/>
</dbReference>
<dbReference type="EMBL" id="FMKA01000004">
    <property type="protein sequence ID" value="SCP96233.1"/>
    <property type="molecule type" value="Genomic_DNA"/>
</dbReference>
<evidence type="ECO:0000259" key="2">
    <source>
        <dbReference type="Pfam" id="PF13439"/>
    </source>
</evidence>
<protein>
    <submittedName>
        <fullName evidence="3">Glycosyltransferase involved in cell wall bisynthesis</fullName>
    </submittedName>
</protein>
<dbReference type="RefSeq" id="WP_091231262.1">
    <property type="nucleotide sequence ID" value="NZ_FMKA01000004.1"/>
</dbReference>
<dbReference type="Pfam" id="PF13439">
    <property type="entry name" value="Glyco_transf_4"/>
    <property type="match status" value="1"/>
</dbReference>
<keyword evidence="4" id="KW-1185">Reference proteome</keyword>
<feature type="domain" description="Glycosyltransferase subfamily 4-like N-terminal" evidence="2">
    <location>
        <begin position="16"/>
        <end position="167"/>
    </location>
</feature>
<name>A0A1D3TRC3_9FIRM</name>
<evidence type="ECO:0000259" key="1">
    <source>
        <dbReference type="Pfam" id="PF00534"/>
    </source>
</evidence>
<sequence>MKNRNIAFVMHRFTGGGAERITITLANELSKRGYKITFLVKENNGDFNSSLSHDINVIELGTSKYIFFKNLASQLRNYTEVFLVSLGMSFFTLLAKFFSNAKCRLFIVIHNTTSSEKIDHKKAKFFILRHLDYLVEKTIVVSNEARLDYIDSIGVKDEKTVTIYNPVVSRELKEKMSVPLNLDEYKGLPIIVAAGRLTKQKNYELMLKTFKEVLKKKDAYLLILGQGELENALHNLSDQLNITDRVVFKGFEQNPYKYFYNADCFWMTSLWEGLPTVMIEAMACGCVPVSTNCKSGPKEILEDGKYGILTSFEEDEISESIIGFLSGRFRFEKDEIIERSEVFNLENAVSKYVDLMEDYSNENIKK</sequence>
<organism evidence="3 4">
    <name type="scientific">Anaerobium acetethylicum</name>
    <dbReference type="NCBI Taxonomy" id="1619234"/>
    <lineage>
        <taxon>Bacteria</taxon>
        <taxon>Bacillati</taxon>
        <taxon>Bacillota</taxon>
        <taxon>Clostridia</taxon>
        <taxon>Lachnospirales</taxon>
        <taxon>Lachnospiraceae</taxon>
        <taxon>Anaerobium</taxon>
    </lineage>
</organism>
<dbReference type="Gene3D" id="3.40.50.2000">
    <property type="entry name" value="Glycogen Phosphorylase B"/>
    <property type="match status" value="2"/>
</dbReference>
<dbReference type="STRING" id="1619234.SAMN05421730_100431"/>
<dbReference type="CDD" id="cd03811">
    <property type="entry name" value="GT4_GT28_WabH-like"/>
    <property type="match status" value="1"/>
</dbReference>
<proteinExistence type="predicted"/>
<dbReference type="SUPFAM" id="SSF53756">
    <property type="entry name" value="UDP-Glycosyltransferase/glycogen phosphorylase"/>
    <property type="match status" value="1"/>
</dbReference>
<evidence type="ECO:0000313" key="3">
    <source>
        <dbReference type="EMBL" id="SCP96233.1"/>
    </source>
</evidence>
<dbReference type="GO" id="GO:0016757">
    <property type="term" value="F:glycosyltransferase activity"/>
    <property type="evidence" value="ECO:0007669"/>
    <property type="project" value="InterPro"/>
</dbReference>
<dbReference type="Pfam" id="PF00534">
    <property type="entry name" value="Glycos_transf_1"/>
    <property type="match status" value="1"/>
</dbReference>